<feature type="domain" description="Cyclic nucleotide-binding" evidence="4">
    <location>
        <begin position="2384"/>
        <end position="2437"/>
    </location>
</feature>
<dbReference type="SUPFAM" id="SSF51120">
    <property type="entry name" value="beta-Roll"/>
    <property type="match status" value="21"/>
</dbReference>
<dbReference type="RefSeq" id="WP_306417577.1">
    <property type="nucleotide sequence ID" value="NZ_OX365700.1"/>
</dbReference>
<keyword evidence="6" id="KW-1185">Reference proteome</keyword>
<protein>
    <submittedName>
        <fullName evidence="5">Serralysin</fullName>
    </submittedName>
</protein>
<dbReference type="InterPro" id="IPR000595">
    <property type="entry name" value="cNMP-bd_dom"/>
</dbReference>
<dbReference type="PRINTS" id="PR00313">
    <property type="entry name" value="CABNDNGRPT"/>
</dbReference>
<dbReference type="Gene3D" id="2.150.10.10">
    <property type="entry name" value="Serralysin-like metalloprotease, C-terminal"/>
    <property type="match status" value="22"/>
</dbReference>
<reference evidence="5" key="1">
    <citation type="submission" date="2022-10" db="EMBL/GenBank/DDBJ databases">
        <authorList>
            <person name="Koch H."/>
        </authorList>
    </citation>
    <scope>NUCLEOTIDE SEQUENCE</scope>
    <source>
        <strain evidence="5">DNF</strain>
    </source>
</reference>
<feature type="compositionally biased region" description="Gly residues" evidence="3">
    <location>
        <begin position="2739"/>
        <end position="2749"/>
    </location>
</feature>
<dbReference type="EMBL" id="OX365700">
    <property type="protein sequence ID" value="CAI4029614.1"/>
    <property type="molecule type" value="Genomic_DNA"/>
</dbReference>
<proteinExistence type="predicted"/>
<evidence type="ECO:0000256" key="1">
    <source>
        <dbReference type="ARBA" id="ARBA00004613"/>
    </source>
</evidence>
<feature type="region of interest" description="Disordered" evidence="3">
    <location>
        <begin position="2360"/>
        <end position="2383"/>
    </location>
</feature>
<sequence length="3252" mass="331579">MKPVRFTGGDNLTGFAVSVHRVLIQNELPANTAKAYELSNAGGRSGYSFGPLQWDLKANHEIDDTPGNTLTARQLFLNILTNAQTGGVAIFTSQEITRIFNIVTTQRTGLTQNDISKINDALQSSYGVQQIDAAYPRDIDTQIRKIDGIIQQFTSGADQAFLQSDFGRLFLIDYNNQFGIETSGPNAKLVQFLQRQPVTLGVPRPVSIQGDLGVEDLLRFYFSTTQGQNSPDGQMRRFSNVLEVASGTFGITEEDSRFILGGLRNLLGSKVYDQVVIADLSLKGNRLGNDGIRDLIQRATEHLINNFVPPSIVVQHAFVAGEAPGDPIIGSEENDLLLGDIGHDILIGDHGDDVLRGEEGKDLYIYNSGDGADLIVDNPTDGGDGQGVVVYDERLLRGGVKKAGEAVYTSLDGQVTYAWDGIAGHDLTITGAGGMVTVKGFTNGQLGILLKEPPPANGLPTRTEFTQEIPDPNNPGQTITVPLFDDTSNSYTITGETNNVVHALGGNDVVVSGVGNDELYGEAGNDSLQAGTGHDVLFGGEGTDTLHGQQGDDVLHGEAGDDTLMADGPNSAGSSYDTAGDGQDWIDGGGGQDILYGGGGSDVLVGGADNDSLWGDYSETAFDGISANDTLDGGEGDDGLAGGGGHDVLAGGNGSDLLFGDSPVVGNTVVGGNDLLYGGAGVDDLLGQGGDDVLFGGDGDDALWGDNQGAAFLGTANDFLDGGAGDDQLHGEDGDDILAGGTGNDRLFGESALTNANGGNDRLDGESGDDDLQGGVGADVLIGGIGHDQLVGDDQVLDGVFTANPTAGADELDGGDGDDRLYGSGGNDLLAGGAGQDLLVGDDFIFSAPPLGDTSLFNDFFRYSTVSGNDTLDGGEGDDQLYGGAGADTLTGGEGNDLLYGDRRAIRGVDVNDTLIGGNDTLDGGEGDDVLDAGVGDDLLIGGVGHDSLSGGDGNDRLEGEDGNDVLHGDGGSGVGVGDDILIGGEGNDQLFGGDGTNVLDGGGGNDLLDGTAGNNTYVFGRGYGQDRVSYGFPYDLGFSSTVQMTSDLEPNEVHVVRDGDQLIFTIDGTTDRLTLEGIFGADFTRAVTVQFADGTVWDLNTIQDRVLSGTGEDGRLEGFSDRNDLIQGAAADEILVGLTGDDVLDGGAGHDVLYGGGGNDTYMFDRGSGRDTAFDANPGEGSSPEPSFTFSTTDLDRVQVGAGLVPNDVLVMRSGEHLLLSVPETGDRLTLSYFYADPAFQVEEVAFSDGTIWNAAMLQARAEEVIAGTDEAETLVGSGADDVLAGLDGDDVVDGGAGVDRLIGGAGNDVYQVDNQADVVVEGAEESIDTVQSTVSYTLSANVENLTLMGSANVNGTGNVLDNVLTGNSGANVFTGGAGNDTYVIGAGDVVVESAGEGTDTVETGQTYVLGANLENLTLTGSADIQGAGNELDNVLVGNAGANILTGGLGNDTYVAGAGDTIVELPGGGIDTVQSSESHTLGANLENLMLTGTAPINGTGNELNNVLTGNSGANVLTGGMGDDTYVIGAGDMVVEQAGEGIDTVVTDQSHTLGAHVENLTLAGTAALNGTGNALDNVLTGNSGANVLDGGLGTDTLSGGAGDDTYVIDQVGDTVTEAAGEGTDTVQSTVSSTLSMNVENLALTGAANLDGTGNVLDNVLTGNSGVNVLTGGMGDDTYVIGAGDTVVEQAGEGIDTVVTDQSYLLGATVENLTLTGAAAINGTGNELDNVLTGNSGANVLTGGAGNDTYVFGRTSGSDTVIDTDATADNVDTIQFGDDVTPSDLTVSRNGDDLVLSINGTTAQLTIQSFFLGGANQVETFVLADGTLWDVAAVTDRIPKTLTGTAGDETLYGGGGADVLTGGAGNDRLYGYDGNDTYHFGLGSGQDVLLDFDTVAGNVDTVQMGAGVTPSTVTVSRSHTDLVLRINSTADQLTIQSFFDDAAYAVEQVRFADGTIWNAETLKDQTRVLVQGTAGNDFIQPHVLYKTNPDHLIDGGAGDDTLIGDESDDNLLDNAQVYIFAGRDKLIGGDGQDRLYGGGRNDILDGGSGDDRLYGDALFDSFFFDSARPSLLPGHDRLDGGDGNDLLDGGGGNDLLEGGAGHDSLNGGEGHDQLFGGLGDDTLNGDVFGSAGGDDLLDGGAGADQLQGGFGSDTYVFGRGYGQDIIYEEGQFGDVNVIQLAPDILPHDVTISRNSAGGLQLSINGTTDRLTVAGTFFNGTSQNPIQQVRFADGTIWDEEMLKALTSSITGTADQDFLFGADPNETISGLDGDDFLDGRAGADTLIGGAGDDVYLVDNELDSIIEEASAGIDSVTSTANFVLPAHVENLTLQISGEFVVPERDAILGIGNALDNTLTGNENDNVLDGKDGDDVLSGGDGEQGEGGFIPSGNDVLIGGSGNDTYLVNEFGGIDTIIDRATVGEGNVVSFGEGIFVGSLALGVADGRLLIHYGEEGDLLRLSNFSADDPYGSHAVETFRFADGTVLSYQQVIDRGFDLVGTSDDDTITGTNVVDRIVGLEGDDVLQGRAGNDVLTGGAGNDTLRGGTGDDRYIFNLGDGVDTIEDMAVSGEGNRIQFGAGIALADLTLVQGQNTLTIQVGTGGDAIHLTNFDPTGVNGSLVVETLVFADNSEVSLASLLTPTITGTEGDDVLYGTNDAEIIDALGGNDYAEGRGGNDQVIGGDGHDQLFGNSGNDTLMGGAGNDRLYGEYAYDIGDTPGNDVLDGGTGDDYLQGDAGNDTLLGGEGNDGLAGGDGDDVLTGGAGNDSLNGGAGADSLDGGEGDDVLTIDSADTSVGGGAGRDVLFVQGAGGVTVDLSTFEEVYGGAGNDVFTNSTPATTAALYVEGRGGNDQITGGDSPDQLFGNSGDDALIGGAGNDRLYGEYAYDIGDTPGHDVLDGGDGDDYLQGDAGNDTLLGGAGNDGLVGGDGADTIIGGAGNDTLVGGAGADALDAGDGDDILHVDSADTSILAGAGADTLWVQGTTGVTLDIGVASVETVYGSTGDEVFTNGTPATTAALYVEGRGGNDTIVGGDAVDWLDGGEGNDNLTGNGGNDRLYGYAGHDTLSGGLGADYLNGDVGNDTLTGGEGDDGLDAGDGDDTLAGGAGNDTLVGGAGADTLTGGADNDSLSGGAGNDLYQFNRTDGQDLLQDTEGASDSLLFGSNINPLDLVLSRQADDLRLSIHGTSDQMTIQNWYVNSANQVETLQAGNGQTLVNSQVDQLIQAMAAFTQQTGLTWDQAIDQRPQDVQNILAANWQ</sequence>
<feature type="compositionally biased region" description="Acidic residues" evidence="3">
    <location>
        <begin position="3083"/>
        <end position="3095"/>
    </location>
</feature>
<dbReference type="Pfam" id="PF00353">
    <property type="entry name" value="HemolysinCabind"/>
    <property type="match status" value="39"/>
</dbReference>
<dbReference type="InterPro" id="IPR001343">
    <property type="entry name" value="Hemolysn_Ca-bd"/>
</dbReference>
<keyword evidence="2" id="KW-0964">Secreted</keyword>
<dbReference type="Proteomes" id="UP001179121">
    <property type="component" value="Chromosome"/>
</dbReference>
<feature type="region of interest" description="Disordered" evidence="3">
    <location>
        <begin position="540"/>
        <end position="584"/>
    </location>
</feature>
<dbReference type="InterPro" id="IPR050557">
    <property type="entry name" value="RTX_toxin/Mannuronan_C5-epim"/>
</dbReference>
<feature type="region of interest" description="Disordered" evidence="3">
    <location>
        <begin position="2074"/>
        <end position="2110"/>
    </location>
</feature>
<evidence type="ECO:0000259" key="4">
    <source>
        <dbReference type="PROSITE" id="PS50042"/>
    </source>
</evidence>
<dbReference type="InterPro" id="IPR011049">
    <property type="entry name" value="Serralysin-like_metalloprot_C"/>
</dbReference>
<gene>
    <name evidence="5" type="ORF">DNFV4_00032</name>
</gene>
<name>A0AA86K4K2_9BACT</name>
<dbReference type="PANTHER" id="PTHR38340">
    <property type="entry name" value="S-LAYER PROTEIN"/>
    <property type="match status" value="1"/>
</dbReference>
<dbReference type="InterPro" id="IPR010566">
    <property type="entry name" value="Haemolys_ca-bd"/>
</dbReference>
<feature type="region of interest" description="Disordered" evidence="3">
    <location>
        <begin position="1169"/>
        <end position="1188"/>
    </location>
</feature>
<feature type="region of interest" description="Disordered" evidence="3">
    <location>
        <begin position="749"/>
        <end position="771"/>
    </location>
</feature>
<feature type="region of interest" description="Disordered" evidence="3">
    <location>
        <begin position="2717"/>
        <end position="2787"/>
    </location>
</feature>
<dbReference type="PANTHER" id="PTHR38340:SF1">
    <property type="entry name" value="S-LAYER PROTEIN"/>
    <property type="match status" value="1"/>
</dbReference>
<dbReference type="PROSITE" id="PS00330">
    <property type="entry name" value="HEMOLYSIN_CALCIUM"/>
    <property type="match status" value="26"/>
</dbReference>
<organism evidence="5 6">
    <name type="scientific">Nitrospira tepida</name>
    <dbReference type="NCBI Taxonomy" id="2973512"/>
    <lineage>
        <taxon>Bacteria</taxon>
        <taxon>Pseudomonadati</taxon>
        <taxon>Nitrospirota</taxon>
        <taxon>Nitrospiria</taxon>
        <taxon>Nitrospirales</taxon>
        <taxon>Nitrospiraceae</taxon>
        <taxon>Nitrospira</taxon>
    </lineage>
</organism>
<dbReference type="GO" id="GO:0005576">
    <property type="term" value="C:extracellular region"/>
    <property type="evidence" value="ECO:0007669"/>
    <property type="project" value="UniProtKB-SubCell"/>
</dbReference>
<feature type="compositionally biased region" description="Gly residues" evidence="3">
    <location>
        <begin position="2374"/>
        <end position="2383"/>
    </location>
</feature>
<evidence type="ECO:0000313" key="5">
    <source>
        <dbReference type="EMBL" id="CAI4029614.1"/>
    </source>
</evidence>
<dbReference type="Pfam" id="PF06594">
    <property type="entry name" value="HCBP_related"/>
    <property type="match status" value="7"/>
</dbReference>
<evidence type="ECO:0000256" key="3">
    <source>
        <dbReference type="SAM" id="MobiDB-lite"/>
    </source>
</evidence>
<dbReference type="PROSITE" id="PS50042">
    <property type="entry name" value="CNMP_BINDING_3"/>
    <property type="match status" value="1"/>
</dbReference>
<accession>A0AA86K4K2</accession>
<comment type="subcellular location">
    <subcellularLocation>
        <location evidence="1">Secreted</location>
    </subcellularLocation>
</comment>
<feature type="compositionally biased region" description="Gly residues" evidence="3">
    <location>
        <begin position="2087"/>
        <end position="2100"/>
    </location>
</feature>
<dbReference type="InterPro" id="IPR018511">
    <property type="entry name" value="Hemolysin-typ_Ca-bd_CS"/>
</dbReference>
<dbReference type="GO" id="GO:0005509">
    <property type="term" value="F:calcium ion binding"/>
    <property type="evidence" value="ECO:0007669"/>
    <property type="project" value="InterPro"/>
</dbReference>
<evidence type="ECO:0000313" key="6">
    <source>
        <dbReference type="Proteomes" id="UP001179121"/>
    </source>
</evidence>
<dbReference type="KEGG" id="nti:DNFV4_00032"/>
<evidence type="ECO:0000256" key="2">
    <source>
        <dbReference type="ARBA" id="ARBA00022525"/>
    </source>
</evidence>
<feature type="region of interest" description="Disordered" evidence="3">
    <location>
        <begin position="3077"/>
        <end position="3102"/>
    </location>
</feature>